<comment type="similarity">
    <text evidence="1 9 11">Belongs to the peptidase A8 family.</text>
</comment>
<dbReference type="InterPro" id="IPR001872">
    <property type="entry name" value="Peptidase_A8"/>
</dbReference>
<evidence type="ECO:0000256" key="4">
    <source>
        <dbReference type="ARBA" id="ARBA00022692"/>
    </source>
</evidence>
<dbReference type="PRINTS" id="PR00781">
    <property type="entry name" value="LIPOSIGPTASE"/>
</dbReference>
<feature type="transmembrane region" description="Helical" evidence="9">
    <location>
        <begin position="134"/>
        <end position="154"/>
    </location>
</feature>
<dbReference type="PANTHER" id="PTHR33695:SF1">
    <property type="entry name" value="LIPOPROTEIN SIGNAL PEPTIDASE"/>
    <property type="match status" value="1"/>
</dbReference>
<keyword evidence="7 9" id="KW-1133">Transmembrane helix</keyword>
<dbReference type="GO" id="GO:0004190">
    <property type="term" value="F:aspartic-type endopeptidase activity"/>
    <property type="evidence" value="ECO:0007669"/>
    <property type="project" value="UniProtKB-UniRule"/>
</dbReference>
<dbReference type="Pfam" id="PF01252">
    <property type="entry name" value="Peptidase_A8"/>
    <property type="match status" value="1"/>
</dbReference>
<name>A0A4R6UWI8_9GAMM</name>
<keyword evidence="5 9" id="KW-0064">Aspartyl protease</keyword>
<sequence length="164" mass="18437">MSQAVGGWANYRWLILTVVVLILDQWTKHLALAHLQPYQPVEVMAHFNLKLAFNTGAAFSFLADQGGWQRWFFVVLTFVISCVLLVWLFRLEKSQRVLAIALALVLGGAIGNVYDRLLYGHVVDFIDWHAAGYHWPAFNIADSAIVCGAVLLFIDSLFNKKGES</sequence>
<feature type="transmembrane region" description="Helical" evidence="9">
    <location>
        <begin position="71"/>
        <end position="89"/>
    </location>
</feature>
<organism evidence="12 13">
    <name type="scientific">Permianibacter aggregans</name>
    <dbReference type="NCBI Taxonomy" id="1510150"/>
    <lineage>
        <taxon>Bacteria</taxon>
        <taxon>Pseudomonadati</taxon>
        <taxon>Pseudomonadota</taxon>
        <taxon>Gammaproteobacteria</taxon>
        <taxon>Pseudomonadales</taxon>
        <taxon>Pseudomonadaceae</taxon>
        <taxon>Permianibacter</taxon>
    </lineage>
</organism>
<dbReference type="OrthoDB" id="9810259at2"/>
<evidence type="ECO:0000313" key="12">
    <source>
        <dbReference type="EMBL" id="TDQ50359.1"/>
    </source>
</evidence>
<comment type="caution">
    <text evidence="12">The sequence shown here is derived from an EMBL/GenBank/DDBJ whole genome shotgun (WGS) entry which is preliminary data.</text>
</comment>
<dbReference type="NCBIfam" id="TIGR00077">
    <property type="entry name" value="lspA"/>
    <property type="match status" value="1"/>
</dbReference>
<evidence type="ECO:0000256" key="7">
    <source>
        <dbReference type="ARBA" id="ARBA00022989"/>
    </source>
</evidence>
<feature type="transmembrane region" description="Helical" evidence="9">
    <location>
        <begin position="96"/>
        <end position="114"/>
    </location>
</feature>
<evidence type="ECO:0000313" key="13">
    <source>
        <dbReference type="Proteomes" id="UP000295375"/>
    </source>
</evidence>
<evidence type="ECO:0000256" key="10">
    <source>
        <dbReference type="RuleBase" id="RU000594"/>
    </source>
</evidence>
<comment type="catalytic activity">
    <reaction evidence="9 10">
        <text>Release of signal peptides from bacterial membrane prolipoproteins. Hydrolyzes -Xaa-Yaa-Zaa-|-(S,diacylglyceryl)Cys-, in which Xaa is hydrophobic (preferably Leu), and Yaa (Ala or Ser) and Zaa (Gly or Ala) have small, neutral side chains.</text>
        <dbReference type="EC" id="3.4.23.36"/>
    </reaction>
</comment>
<dbReference type="RefSeq" id="WP_133587455.1">
    <property type="nucleotide sequence ID" value="NZ_CP037953.1"/>
</dbReference>
<comment type="function">
    <text evidence="9 10">This protein specifically catalyzes the removal of signal peptides from prolipoproteins.</text>
</comment>
<dbReference type="GO" id="GO:0006508">
    <property type="term" value="P:proteolysis"/>
    <property type="evidence" value="ECO:0007669"/>
    <property type="project" value="UniProtKB-KW"/>
</dbReference>
<dbReference type="EC" id="3.4.23.36" evidence="9"/>
<dbReference type="UniPathway" id="UPA00665"/>
<comment type="subcellular location">
    <subcellularLocation>
        <location evidence="9">Cell membrane</location>
        <topology evidence="9">Multi-pass membrane protein</topology>
    </subcellularLocation>
</comment>
<evidence type="ECO:0000256" key="8">
    <source>
        <dbReference type="ARBA" id="ARBA00023136"/>
    </source>
</evidence>
<dbReference type="PROSITE" id="PS00855">
    <property type="entry name" value="SPASE_II"/>
    <property type="match status" value="1"/>
</dbReference>
<evidence type="ECO:0000256" key="11">
    <source>
        <dbReference type="RuleBase" id="RU004181"/>
    </source>
</evidence>
<feature type="active site" evidence="9">
    <location>
        <position position="124"/>
    </location>
</feature>
<keyword evidence="6 9" id="KW-0378">Hydrolase</keyword>
<keyword evidence="2 9" id="KW-1003">Cell membrane</keyword>
<protein>
    <recommendedName>
        <fullName evidence="9">Lipoprotein signal peptidase</fullName>
        <ecNumber evidence="9">3.4.23.36</ecNumber>
    </recommendedName>
    <alternativeName>
        <fullName evidence="9">Prolipoprotein signal peptidase</fullName>
    </alternativeName>
    <alternativeName>
        <fullName evidence="9">Signal peptidase II</fullName>
        <shortName evidence="9">SPase II</shortName>
    </alternativeName>
</protein>
<evidence type="ECO:0000256" key="5">
    <source>
        <dbReference type="ARBA" id="ARBA00022750"/>
    </source>
</evidence>
<evidence type="ECO:0000256" key="9">
    <source>
        <dbReference type="HAMAP-Rule" id="MF_00161"/>
    </source>
</evidence>
<proteinExistence type="inferred from homology"/>
<comment type="caution">
    <text evidence="9">Lacks conserved residue(s) required for the propagation of feature annotation.</text>
</comment>
<keyword evidence="3 9" id="KW-0645">Protease</keyword>
<dbReference type="PANTHER" id="PTHR33695">
    <property type="entry name" value="LIPOPROTEIN SIGNAL PEPTIDASE"/>
    <property type="match status" value="1"/>
</dbReference>
<evidence type="ECO:0000256" key="1">
    <source>
        <dbReference type="ARBA" id="ARBA00006139"/>
    </source>
</evidence>
<gene>
    <name evidence="9" type="primary">lspA</name>
    <name evidence="12" type="ORF">EV696_10239</name>
</gene>
<dbReference type="AlphaFoldDB" id="A0A4R6UWI8"/>
<reference evidence="12 13" key="1">
    <citation type="submission" date="2019-03" db="EMBL/GenBank/DDBJ databases">
        <title>Genomic Encyclopedia of Type Strains, Phase IV (KMG-IV): sequencing the most valuable type-strain genomes for metagenomic binning, comparative biology and taxonomic classification.</title>
        <authorList>
            <person name="Goeker M."/>
        </authorList>
    </citation>
    <scope>NUCLEOTIDE SEQUENCE [LARGE SCALE GENOMIC DNA]</scope>
    <source>
        <strain evidence="12 13">DSM 103792</strain>
    </source>
</reference>
<evidence type="ECO:0000256" key="2">
    <source>
        <dbReference type="ARBA" id="ARBA00022475"/>
    </source>
</evidence>
<evidence type="ECO:0000256" key="3">
    <source>
        <dbReference type="ARBA" id="ARBA00022670"/>
    </source>
</evidence>
<dbReference type="EMBL" id="SNYM01000002">
    <property type="protein sequence ID" value="TDQ50359.1"/>
    <property type="molecule type" value="Genomic_DNA"/>
</dbReference>
<keyword evidence="8 9" id="KW-0472">Membrane</keyword>
<keyword evidence="4 9" id="KW-0812">Transmembrane</keyword>
<dbReference type="Proteomes" id="UP000295375">
    <property type="component" value="Unassembled WGS sequence"/>
</dbReference>
<dbReference type="HAMAP" id="MF_00161">
    <property type="entry name" value="LspA"/>
    <property type="match status" value="1"/>
</dbReference>
<feature type="active site" evidence="9">
    <location>
        <position position="142"/>
    </location>
</feature>
<evidence type="ECO:0000256" key="6">
    <source>
        <dbReference type="ARBA" id="ARBA00022801"/>
    </source>
</evidence>
<comment type="pathway">
    <text evidence="9">Protein modification; lipoprotein biosynthesis (signal peptide cleavage).</text>
</comment>
<accession>A0A4R6UWI8</accession>
<dbReference type="GO" id="GO:0005886">
    <property type="term" value="C:plasma membrane"/>
    <property type="evidence" value="ECO:0007669"/>
    <property type="project" value="UniProtKB-SubCell"/>
</dbReference>
<keyword evidence="13" id="KW-1185">Reference proteome</keyword>